<gene>
    <name evidence="2" type="ORF">BPOR_0211g00070</name>
</gene>
<comment type="caution">
    <text evidence="2">The sequence shown here is derived from an EMBL/GenBank/DDBJ whole genome shotgun (WGS) entry which is preliminary data.</text>
</comment>
<reference evidence="2 3" key="1">
    <citation type="submission" date="2017-12" db="EMBL/GenBank/DDBJ databases">
        <title>Comparative genomics of Botrytis spp.</title>
        <authorList>
            <person name="Valero-Jimenez C.A."/>
            <person name="Tapia P."/>
            <person name="Veloso J."/>
            <person name="Silva-Moreno E."/>
            <person name="Staats M."/>
            <person name="Valdes J.H."/>
            <person name="Van Kan J.A.L."/>
        </authorList>
    </citation>
    <scope>NUCLEOTIDE SEQUENCE [LARGE SCALE GENOMIC DNA]</scope>
    <source>
        <strain evidence="2 3">MUCL3349</strain>
    </source>
</reference>
<feature type="region of interest" description="Disordered" evidence="1">
    <location>
        <begin position="15"/>
        <end position="35"/>
    </location>
</feature>
<keyword evidence="3" id="KW-1185">Reference proteome</keyword>
<name>A0A4Z1KQ12_9HELO</name>
<dbReference type="AlphaFoldDB" id="A0A4Z1KQ12"/>
<proteinExistence type="predicted"/>
<accession>A0A4Z1KQ12</accession>
<dbReference type="Proteomes" id="UP000297280">
    <property type="component" value="Unassembled WGS sequence"/>
</dbReference>
<organism evidence="2 3">
    <name type="scientific">Botrytis porri</name>
    <dbReference type="NCBI Taxonomy" id="87229"/>
    <lineage>
        <taxon>Eukaryota</taxon>
        <taxon>Fungi</taxon>
        <taxon>Dikarya</taxon>
        <taxon>Ascomycota</taxon>
        <taxon>Pezizomycotina</taxon>
        <taxon>Leotiomycetes</taxon>
        <taxon>Helotiales</taxon>
        <taxon>Sclerotiniaceae</taxon>
        <taxon>Botrytis</taxon>
    </lineage>
</organism>
<evidence type="ECO:0000256" key="1">
    <source>
        <dbReference type="SAM" id="MobiDB-lite"/>
    </source>
</evidence>
<evidence type="ECO:0000313" key="2">
    <source>
        <dbReference type="EMBL" id="TGO87668.1"/>
    </source>
</evidence>
<protein>
    <submittedName>
        <fullName evidence="2">Uncharacterized protein</fullName>
    </submittedName>
</protein>
<evidence type="ECO:0000313" key="3">
    <source>
        <dbReference type="Proteomes" id="UP000297280"/>
    </source>
</evidence>
<dbReference type="EMBL" id="PQXO01000211">
    <property type="protein sequence ID" value="TGO87668.1"/>
    <property type="molecule type" value="Genomic_DNA"/>
</dbReference>
<sequence>MLYFAAESLEHQWQRQPRTIKKAAQSQNREKQPTQKACNFQALRFTCIVASALKRDEHGFSRGRRKKWYTHDINHIQISKIGE</sequence>